<evidence type="ECO:0000256" key="1">
    <source>
        <dbReference type="ARBA" id="ARBA00004651"/>
    </source>
</evidence>
<keyword evidence="5 9" id="KW-0812">Transmembrane</keyword>
<feature type="transmembrane region" description="Helical" evidence="9">
    <location>
        <begin position="142"/>
        <end position="166"/>
    </location>
</feature>
<feature type="transmembrane region" description="Helical" evidence="9">
    <location>
        <begin position="31"/>
        <end position="54"/>
    </location>
</feature>
<dbReference type="InterPro" id="IPR013525">
    <property type="entry name" value="ABC2_TM"/>
</dbReference>
<dbReference type="RefSeq" id="WP_220379524.1">
    <property type="nucleotide sequence ID" value="NZ_CP080544.1"/>
</dbReference>
<evidence type="ECO:0000256" key="8">
    <source>
        <dbReference type="ARBA" id="ARBA00023136"/>
    </source>
</evidence>
<evidence type="ECO:0000313" key="11">
    <source>
        <dbReference type="EMBL" id="QYR52739.1"/>
    </source>
</evidence>
<comment type="similarity">
    <text evidence="2 9">Belongs to the ABC-2 integral membrane protein family.</text>
</comment>
<accession>A0ABX8WMY2</accession>
<dbReference type="InterPro" id="IPR047817">
    <property type="entry name" value="ABC2_TM_bact-type"/>
</dbReference>
<feature type="transmembrane region" description="Helical" evidence="9">
    <location>
        <begin position="232"/>
        <end position="250"/>
    </location>
</feature>
<keyword evidence="7" id="KW-0625">Polysaccharide transport</keyword>
<keyword evidence="6 9" id="KW-1133">Transmembrane helix</keyword>
<evidence type="ECO:0000256" key="9">
    <source>
        <dbReference type="RuleBase" id="RU361157"/>
    </source>
</evidence>
<evidence type="ECO:0000256" key="4">
    <source>
        <dbReference type="ARBA" id="ARBA00022475"/>
    </source>
</evidence>
<feature type="domain" description="ABC transmembrane type-2" evidence="10">
    <location>
        <begin position="29"/>
        <end position="253"/>
    </location>
</feature>
<dbReference type="Pfam" id="PF01061">
    <property type="entry name" value="ABC2_membrane"/>
    <property type="match status" value="1"/>
</dbReference>
<keyword evidence="3 9" id="KW-0813">Transport</keyword>
<feature type="transmembrane region" description="Helical" evidence="9">
    <location>
        <begin position="106"/>
        <end position="136"/>
    </location>
</feature>
<sequence length="261" mass="29146">MMDALWRYRGFVWLAVINEYKARFVRSRFGLAWVVLNPLAQVLIYATVLSSVLATRLPGVESKFSYTAYLLSGMICWNTFSEIVSRSLTMFMDNSSLLKKVNFPRIALPAIVVVSALVGTVALSVASFFILLLAGFPLHATWIWLPVLIAITALFAVGVGLLAGTINVFSRDFGQVFAILLQFWFWLTPVVYPSSVLPERISFFAQFNPMYTLVEAFHSVVVFGRIPTPEPMLIVFVLACALLAFGTLLFRRASPDLVDEL</sequence>
<feature type="transmembrane region" description="Helical" evidence="9">
    <location>
        <begin position="66"/>
        <end position="85"/>
    </location>
</feature>
<dbReference type="EMBL" id="CP080544">
    <property type="protein sequence ID" value="QYR52739.1"/>
    <property type="molecule type" value="Genomic_DNA"/>
</dbReference>
<keyword evidence="8 9" id="KW-0472">Membrane</keyword>
<name>A0ABX8WMY2_9GAMM</name>
<evidence type="ECO:0000256" key="7">
    <source>
        <dbReference type="ARBA" id="ARBA00023047"/>
    </source>
</evidence>
<evidence type="ECO:0000256" key="2">
    <source>
        <dbReference type="ARBA" id="ARBA00007783"/>
    </source>
</evidence>
<dbReference type="PANTHER" id="PTHR30413:SF10">
    <property type="entry name" value="CAPSULE POLYSACCHARIDE EXPORT INNER-MEMBRANE PROTEIN CTRC"/>
    <property type="match status" value="1"/>
</dbReference>
<gene>
    <name evidence="11" type="ORF">H8L67_09170</name>
</gene>
<reference evidence="11 12" key="1">
    <citation type="submission" date="2021-08" db="EMBL/GenBank/DDBJ databases">
        <title>Lysobacter sp. strain CJ11 Genome sequencing and assembly.</title>
        <authorList>
            <person name="Kim I."/>
        </authorList>
    </citation>
    <scope>NUCLEOTIDE SEQUENCE [LARGE SCALE GENOMIC DNA]</scope>
    <source>
        <strain evidence="11 12">CJ11</strain>
    </source>
</reference>
<keyword evidence="12" id="KW-1185">Reference proteome</keyword>
<evidence type="ECO:0000256" key="6">
    <source>
        <dbReference type="ARBA" id="ARBA00022989"/>
    </source>
</evidence>
<dbReference type="Proteomes" id="UP000824755">
    <property type="component" value="Chromosome"/>
</dbReference>
<evidence type="ECO:0000313" key="12">
    <source>
        <dbReference type="Proteomes" id="UP000824755"/>
    </source>
</evidence>
<evidence type="ECO:0000256" key="5">
    <source>
        <dbReference type="ARBA" id="ARBA00022692"/>
    </source>
</evidence>
<proteinExistence type="inferred from homology"/>
<keyword evidence="7" id="KW-0762">Sugar transport</keyword>
<dbReference type="PANTHER" id="PTHR30413">
    <property type="entry name" value="INNER MEMBRANE TRANSPORT PERMEASE"/>
    <property type="match status" value="1"/>
</dbReference>
<dbReference type="PROSITE" id="PS51012">
    <property type="entry name" value="ABC_TM2"/>
    <property type="match status" value="1"/>
</dbReference>
<evidence type="ECO:0000256" key="3">
    <source>
        <dbReference type="ARBA" id="ARBA00022448"/>
    </source>
</evidence>
<keyword evidence="4 9" id="KW-1003">Cell membrane</keyword>
<evidence type="ECO:0000259" key="10">
    <source>
        <dbReference type="PROSITE" id="PS51012"/>
    </source>
</evidence>
<feature type="transmembrane region" description="Helical" evidence="9">
    <location>
        <begin position="173"/>
        <end position="192"/>
    </location>
</feature>
<protein>
    <recommendedName>
        <fullName evidence="9">Transport permease protein</fullName>
    </recommendedName>
</protein>
<organism evidence="11 12">
    <name type="scientific">Lysobacter soyae</name>
    <dbReference type="NCBI Taxonomy" id="2764185"/>
    <lineage>
        <taxon>Bacteria</taxon>
        <taxon>Pseudomonadati</taxon>
        <taxon>Pseudomonadota</taxon>
        <taxon>Gammaproteobacteria</taxon>
        <taxon>Lysobacterales</taxon>
        <taxon>Lysobacteraceae</taxon>
        <taxon>Lysobacter</taxon>
    </lineage>
</organism>
<comment type="subcellular location">
    <subcellularLocation>
        <location evidence="9">Cell inner membrane</location>
        <topology evidence="9">Multi-pass membrane protein</topology>
    </subcellularLocation>
    <subcellularLocation>
        <location evidence="1">Cell membrane</location>
        <topology evidence="1">Multi-pass membrane protein</topology>
    </subcellularLocation>
</comment>